<dbReference type="InterPro" id="IPR058792">
    <property type="entry name" value="Beta-barrel_RND_2"/>
</dbReference>
<dbReference type="NCBIfam" id="TIGR01730">
    <property type="entry name" value="RND_mfp"/>
    <property type="match status" value="1"/>
</dbReference>
<dbReference type="Gene3D" id="2.40.30.170">
    <property type="match status" value="1"/>
</dbReference>
<dbReference type="Gene3D" id="2.40.50.100">
    <property type="match status" value="1"/>
</dbReference>
<evidence type="ECO:0000256" key="1">
    <source>
        <dbReference type="ARBA" id="ARBA00009477"/>
    </source>
</evidence>
<accession>A0A1M7Z9H6</accession>
<dbReference type="InterPro" id="IPR058625">
    <property type="entry name" value="MdtA-like_BSH"/>
</dbReference>
<dbReference type="GO" id="GO:0015562">
    <property type="term" value="F:efflux transmembrane transporter activity"/>
    <property type="evidence" value="ECO:0007669"/>
    <property type="project" value="TreeGrafter"/>
</dbReference>
<reference evidence="5" key="1">
    <citation type="submission" date="2016-12" db="EMBL/GenBank/DDBJ databases">
        <authorList>
            <person name="Varghese N."/>
            <person name="Submissions S."/>
        </authorList>
    </citation>
    <scope>NUCLEOTIDE SEQUENCE [LARGE SCALE GENOMIC DNA]</scope>
    <source>
        <strain evidence="5">DSM 25035</strain>
    </source>
</reference>
<dbReference type="Proteomes" id="UP000184609">
    <property type="component" value="Unassembled WGS sequence"/>
</dbReference>
<feature type="domain" description="CusB-like beta-barrel" evidence="3">
    <location>
        <begin position="202"/>
        <end position="274"/>
    </location>
</feature>
<dbReference type="AlphaFoldDB" id="A0A1M7Z9H6"/>
<evidence type="ECO:0000313" key="4">
    <source>
        <dbReference type="EMBL" id="SHO61571.1"/>
    </source>
</evidence>
<feature type="domain" description="Multidrug resistance protein MdtA-like barrel-sandwich hybrid" evidence="2">
    <location>
        <begin position="73"/>
        <end position="191"/>
    </location>
</feature>
<name>A0A1M7Z9H6_9BACT</name>
<organism evidence="4 5">
    <name type="scientific">Algoriphagus zhangzhouensis</name>
    <dbReference type="NCBI Taxonomy" id="1073327"/>
    <lineage>
        <taxon>Bacteria</taxon>
        <taxon>Pseudomonadati</taxon>
        <taxon>Bacteroidota</taxon>
        <taxon>Cytophagia</taxon>
        <taxon>Cytophagales</taxon>
        <taxon>Cyclobacteriaceae</taxon>
        <taxon>Algoriphagus</taxon>
    </lineage>
</organism>
<dbReference type="Gene3D" id="2.40.420.20">
    <property type="match status" value="1"/>
</dbReference>
<dbReference type="SUPFAM" id="SSF111369">
    <property type="entry name" value="HlyD-like secretion proteins"/>
    <property type="match status" value="1"/>
</dbReference>
<dbReference type="PANTHER" id="PTHR30469">
    <property type="entry name" value="MULTIDRUG RESISTANCE PROTEIN MDTA"/>
    <property type="match status" value="1"/>
</dbReference>
<dbReference type="Pfam" id="PF25917">
    <property type="entry name" value="BSH_RND"/>
    <property type="match status" value="1"/>
</dbReference>
<sequence length="350" mass="38593">MKKLLIAAFMLLGVGAIAFTLYNNKQELNEEANLAMKTSEYISVTTEKVAEKAVNRNFEANGIFEPNQELKLMSETSGSIVKILKKKGSYVKRGDVIVQVDDRLIRSEYTIAKLQRDQAEKDLKRFENLASTDAITKKQLEEIQNGFKIADAQFSALQKRLDDTQIKAPISGFINEDYYEMGTLVSPGMPIADIINTSPLKLTINVTENEISKVKVGDVIPVSVNAIRGEEFSGKVDFISNKADGSFKYEVILLMNSKNQDQIKPGMFGTAEFQFAQTGQVLKIDRKSVVGSLKNPGVYLIQNGQAVYRPITINPLDDGSVEVLDGLKAGDEVIASGLINVKEGTKVKVQ</sequence>
<dbReference type="RefSeq" id="WP_073571096.1">
    <property type="nucleotide sequence ID" value="NZ_FRXN01000002.1"/>
</dbReference>
<comment type="similarity">
    <text evidence="1">Belongs to the membrane fusion protein (MFP) (TC 8.A.1) family.</text>
</comment>
<dbReference type="GO" id="GO:1990281">
    <property type="term" value="C:efflux pump complex"/>
    <property type="evidence" value="ECO:0007669"/>
    <property type="project" value="TreeGrafter"/>
</dbReference>
<dbReference type="Gene3D" id="1.10.287.470">
    <property type="entry name" value="Helix hairpin bin"/>
    <property type="match status" value="1"/>
</dbReference>
<dbReference type="InterPro" id="IPR006143">
    <property type="entry name" value="RND_pump_MFP"/>
</dbReference>
<evidence type="ECO:0000259" key="3">
    <source>
        <dbReference type="Pfam" id="PF25954"/>
    </source>
</evidence>
<dbReference type="PANTHER" id="PTHR30469:SF15">
    <property type="entry name" value="HLYD FAMILY OF SECRETION PROTEINS"/>
    <property type="match status" value="1"/>
</dbReference>
<protein>
    <submittedName>
        <fullName evidence="4">RND family efflux transporter, MFP subunit</fullName>
    </submittedName>
</protein>
<keyword evidence="5" id="KW-1185">Reference proteome</keyword>
<evidence type="ECO:0000313" key="5">
    <source>
        <dbReference type="Proteomes" id="UP000184609"/>
    </source>
</evidence>
<evidence type="ECO:0000259" key="2">
    <source>
        <dbReference type="Pfam" id="PF25917"/>
    </source>
</evidence>
<proteinExistence type="inferred from homology"/>
<dbReference type="STRING" id="1073327.SAMN04488108_1429"/>
<dbReference type="Pfam" id="PF25954">
    <property type="entry name" value="Beta-barrel_RND_2"/>
    <property type="match status" value="1"/>
</dbReference>
<dbReference type="EMBL" id="FRXN01000002">
    <property type="protein sequence ID" value="SHO61571.1"/>
    <property type="molecule type" value="Genomic_DNA"/>
</dbReference>
<dbReference type="OrthoDB" id="9784685at2"/>
<gene>
    <name evidence="4" type="ORF">SAMN04488108_1429</name>
</gene>